<dbReference type="STRING" id="180088.A0A1J8PR15"/>
<evidence type="ECO:0000313" key="4">
    <source>
        <dbReference type="Proteomes" id="UP000183567"/>
    </source>
</evidence>
<dbReference type="OrthoDB" id="3245801at2759"/>
<feature type="compositionally biased region" description="Basic and acidic residues" evidence="1">
    <location>
        <begin position="66"/>
        <end position="78"/>
    </location>
</feature>
<dbReference type="NCBIfam" id="NF033635">
    <property type="entry name" value="SLATT_fungal"/>
    <property type="match status" value="1"/>
</dbReference>
<feature type="compositionally biased region" description="Polar residues" evidence="1">
    <location>
        <begin position="12"/>
        <end position="28"/>
    </location>
</feature>
<dbReference type="AlphaFoldDB" id="A0A1J8PR15"/>
<accession>A0A1J8PR15</accession>
<dbReference type="InterPro" id="IPR041622">
    <property type="entry name" value="SLATT_fungi"/>
</dbReference>
<feature type="domain" description="SMODS and SLOG-associating 2TM effector" evidence="2">
    <location>
        <begin position="107"/>
        <end position="230"/>
    </location>
</feature>
<dbReference type="Proteomes" id="UP000183567">
    <property type="component" value="Unassembled WGS sequence"/>
</dbReference>
<comment type="caution">
    <text evidence="3">The sequence shown here is derived from an EMBL/GenBank/DDBJ whole genome shotgun (WGS) entry which is preliminary data.</text>
</comment>
<dbReference type="Pfam" id="PF18142">
    <property type="entry name" value="SLATT_fungal"/>
    <property type="match status" value="1"/>
</dbReference>
<dbReference type="EMBL" id="LVVM01005105">
    <property type="protein sequence ID" value="OJA11341.1"/>
    <property type="molecule type" value="Genomic_DNA"/>
</dbReference>
<reference evidence="3 4" key="1">
    <citation type="submission" date="2016-03" db="EMBL/GenBank/DDBJ databases">
        <title>Comparative genomics of the ectomycorrhizal sister species Rhizopogon vinicolor and Rhizopogon vesiculosus (Basidiomycota: Boletales) reveals a divergence of the mating type B locus.</title>
        <authorList>
            <person name="Mujic A.B."/>
            <person name="Kuo A."/>
            <person name="Tritt A."/>
            <person name="Lipzen A."/>
            <person name="Chen C."/>
            <person name="Johnson J."/>
            <person name="Sharma A."/>
            <person name="Barry K."/>
            <person name="Grigoriev I.V."/>
            <person name="Spatafora J.W."/>
        </authorList>
    </citation>
    <scope>NUCLEOTIDE SEQUENCE [LARGE SCALE GENOMIC DNA]</scope>
    <source>
        <strain evidence="3 4">AM-OR11-056</strain>
    </source>
</reference>
<gene>
    <name evidence="3" type="ORF">AZE42_04929</name>
</gene>
<keyword evidence="4" id="KW-1185">Reference proteome</keyword>
<protein>
    <recommendedName>
        <fullName evidence="2">SMODS and SLOG-associating 2TM effector domain-containing protein</fullName>
    </recommendedName>
</protein>
<proteinExistence type="predicted"/>
<evidence type="ECO:0000259" key="2">
    <source>
        <dbReference type="Pfam" id="PF18142"/>
    </source>
</evidence>
<feature type="region of interest" description="Disordered" evidence="1">
    <location>
        <begin position="1"/>
        <end position="89"/>
    </location>
</feature>
<feature type="compositionally biased region" description="Polar residues" evidence="1">
    <location>
        <begin position="35"/>
        <end position="50"/>
    </location>
</feature>
<evidence type="ECO:0000313" key="3">
    <source>
        <dbReference type="EMBL" id="OJA11341.1"/>
    </source>
</evidence>
<organism evidence="3 4">
    <name type="scientific">Rhizopogon vesiculosus</name>
    <dbReference type="NCBI Taxonomy" id="180088"/>
    <lineage>
        <taxon>Eukaryota</taxon>
        <taxon>Fungi</taxon>
        <taxon>Dikarya</taxon>
        <taxon>Basidiomycota</taxon>
        <taxon>Agaricomycotina</taxon>
        <taxon>Agaricomycetes</taxon>
        <taxon>Agaricomycetidae</taxon>
        <taxon>Boletales</taxon>
        <taxon>Suillineae</taxon>
        <taxon>Rhizopogonaceae</taxon>
        <taxon>Rhizopogon</taxon>
    </lineage>
</organism>
<evidence type="ECO:0000256" key="1">
    <source>
        <dbReference type="SAM" id="MobiDB-lite"/>
    </source>
</evidence>
<sequence>MDSGHTLPYAPTGQSSHPIVQEHFSPSEQAGDLGRSQTGLTERPLTSSPMDHSPPRHRNYSFPHPEYNHRATSGRDARPGGGNASSASDDYYRENLQQRLQPTIDDAEKKRTQYEIKAKWTSYTLNIAIGLQVLLGALTTGLSASLSSNQVKVALPLLGGLATIVASYLARARGSNEPELSITRVKDLDKFLRTCDAFVRDYGHEYGRPGSERDHKLYELRKHFEELLGNGDG</sequence>
<name>A0A1J8PR15_9AGAM</name>